<keyword evidence="2" id="KW-1185">Reference proteome</keyword>
<accession>A0A2B7Y7F4</accession>
<gene>
    <name evidence="1" type="ORF">AJ79_01456</name>
</gene>
<evidence type="ECO:0000313" key="1">
    <source>
        <dbReference type="EMBL" id="PGH16812.1"/>
    </source>
</evidence>
<dbReference type="Proteomes" id="UP000223968">
    <property type="component" value="Unassembled WGS sequence"/>
</dbReference>
<dbReference type="AlphaFoldDB" id="A0A2B7Y7F4"/>
<organism evidence="1 2">
    <name type="scientific">Helicocarpus griseus UAMH5409</name>
    <dbReference type="NCBI Taxonomy" id="1447875"/>
    <lineage>
        <taxon>Eukaryota</taxon>
        <taxon>Fungi</taxon>
        <taxon>Dikarya</taxon>
        <taxon>Ascomycota</taxon>
        <taxon>Pezizomycotina</taxon>
        <taxon>Eurotiomycetes</taxon>
        <taxon>Eurotiomycetidae</taxon>
        <taxon>Onygenales</taxon>
        <taxon>Ajellomycetaceae</taxon>
        <taxon>Helicocarpus</taxon>
    </lineage>
</organism>
<sequence length="92" mass="10346">MLPKAPDMMAKPELEAIPLELQILILKNVPGLETLRNLVQASPLYHKAYLAGRKEVLCAIVQQLLGRVHIAEAIAAVRSEAYLLRMHPIRRK</sequence>
<dbReference type="EMBL" id="PDNB01000014">
    <property type="protein sequence ID" value="PGH16812.1"/>
    <property type="molecule type" value="Genomic_DNA"/>
</dbReference>
<dbReference type="OrthoDB" id="4365251at2759"/>
<evidence type="ECO:0008006" key="3">
    <source>
        <dbReference type="Google" id="ProtNLM"/>
    </source>
</evidence>
<protein>
    <recommendedName>
        <fullName evidence="3">F-box domain-containing protein</fullName>
    </recommendedName>
</protein>
<comment type="caution">
    <text evidence="1">The sequence shown here is derived from an EMBL/GenBank/DDBJ whole genome shotgun (WGS) entry which is preliminary data.</text>
</comment>
<name>A0A2B7Y7F4_9EURO</name>
<proteinExistence type="predicted"/>
<reference evidence="1 2" key="1">
    <citation type="submission" date="2017-10" db="EMBL/GenBank/DDBJ databases">
        <title>Comparative genomics in systemic dimorphic fungi from Ajellomycetaceae.</title>
        <authorList>
            <person name="Munoz J.F."/>
            <person name="Mcewen J.G."/>
            <person name="Clay O.K."/>
            <person name="Cuomo C.A."/>
        </authorList>
    </citation>
    <scope>NUCLEOTIDE SEQUENCE [LARGE SCALE GENOMIC DNA]</scope>
    <source>
        <strain evidence="1 2">UAMH5409</strain>
    </source>
</reference>
<evidence type="ECO:0000313" key="2">
    <source>
        <dbReference type="Proteomes" id="UP000223968"/>
    </source>
</evidence>